<proteinExistence type="predicted"/>
<name>A0A917S869_9BACL</name>
<gene>
    <name evidence="1" type="ORF">GCM10007968_28940</name>
</gene>
<organism evidence="1 2">
    <name type="scientific">Sporolactobacillus putidus</name>
    <dbReference type="NCBI Taxonomy" id="492735"/>
    <lineage>
        <taxon>Bacteria</taxon>
        <taxon>Bacillati</taxon>
        <taxon>Bacillota</taxon>
        <taxon>Bacilli</taxon>
        <taxon>Bacillales</taxon>
        <taxon>Sporolactobacillaceae</taxon>
        <taxon>Sporolactobacillus</taxon>
    </lineage>
</organism>
<dbReference type="AlphaFoldDB" id="A0A917S869"/>
<evidence type="ECO:0000313" key="2">
    <source>
        <dbReference type="Proteomes" id="UP000654670"/>
    </source>
</evidence>
<keyword evidence="2" id="KW-1185">Reference proteome</keyword>
<reference evidence="1" key="2">
    <citation type="submission" date="2020-09" db="EMBL/GenBank/DDBJ databases">
        <authorList>
            <person name="Sun Q."/>
            <person name="Ohkuma M."/>
        </authorList>
    </citation>
    <scope>NUCLEOTIDE SEQUENCE</scope>
    <source>
        <strain evidence="1">JCM 15325</strain>
    </source>
</reference>
<comment type="caution">
    <text evidence="1">The sequence shown here is derived from an EMBL/GenBank/DDBJ whole genome shotgun (WGS) entry which is preliminary data.</text>
</comment>
<evidence type="ECO:0000313" key="1">
    <source>
        <dbReference type="EMBL" id="GGL63214.1"/>
    </source>
</evidence>
<protein>
    <submittedName>
        <fullName evidence="1">Uncharacterized protein</fullName>
    </submittedName>
</protein>
<reference evidence="1" key="1">
    <citation type="journal article" date="2014" name="Int. J. Syst. Evol. Microbiol.">
        <title>Complete genome sequence of Corynebacterium casei LMG S-19264T (=DSM 44701T), isolated from a smear-ripened cheese.</title>
        <authorList>
            <consortium name="US DOE Joint Genome Institute (JGI-PGF)"/>
            <person name="Walter F."/>
            <person name="Albersmeier A."/>
            <person name="Kalinowski J."/>
            <person name="Ruckert C."/>
        </authorList>
    </citation>
    <scope>NUCLEOTIDE SEQUENCE</scope>
    <source>
        <strain evidence="1">JCM 15325</strain>
    </source>
</reference>
<dbReference type="EMBL" id="BMOK01000016">
    <property type="protein sequence ID" value="GGL63214.1"/>
    <property type="molecule type" value="Genomic_DNA"/>
</dbReference>
<sequence length="61" mass="6764">MVSTHLTCNLIAVEKGGRIVDIKQQMTNVLVNKVKKVLVTLLRGSDIDMKNNQEVSLNVTI</sequence>
<accession>A0A917S869</accession>
<dbReference type="Proteomes" id="UP000654670">
    <property type="component" value="Unassembled WGS sequence"/>
</dbReference>